<proteinExistence type="predicted"/>
<reference evidence="2" key="1">
    <citation type="submission" date="2020-07" db="EMBL/GenBank/DDBJ databases">
        <title>Genome sequence and genetic diversity analysis of an under-domesticated orphan crop, white fonio (Digitaria exilis).</title>
        <authorList>
            <person name="Bennetzen J.L."/>
            <person name="Chen S."/>
            <person name="Ma X."/>
            <person name="Wang X."/>
            <person name="Yssel A.E.J."/>
            <person name="Chaluvadi S.R."/>
            <person name="Johnson M."/>
            <person name="Gangashetty P."/>
            <person name="Hamidou F."/>
            <person name="Sanogo M.D."/>
            <person name="Zwaenepoel A."/>
            <person name="Wallace J."/>
            <person name="Van De Peer Y."/>
            <person name="Van Deynze A."/>
        </authorList>
    </citation>
    <scope>NUCLEOTIDE SEQUENCE</scope>
    <source>
        <tissue evidence="2">Leaves</tissue>
    </source>
</reference>
<keyword evidence="1" id="KW-1133">Transmembrane helix</keyword>
<evidence type="ECO:0000313" key="2">
    <source>
        <dbReference type="EMBL" id="KAF8772526.1"/>
    </source>
</evidence>
<protein>
    <submittedName>
        <fullName evidence="2">Uncharacterized protein</fullName>
    </submittedName>
</protein>
<evidence type="ECO:0000256" key="1">
    <source>
        <dbReference type="SAM" id="Phobius"/>
    </source>
</evidence>
<keyword evidence="1" id="KW-0472">Membrane</keyword>
<accession>A0A835FQM7</accession>
<evidence type="ECO:0000313" key="3">
    <source>
        <dbReference type="Proteomes" id="UP000636709"/>
    </source>
</evidence>
<organism evidence="2 3">
    <name type="scientific">Digitaria exilis</name>
    <dbReference type="NCBI Taxonomy" id="1010633"/>
    <lineage>
        <taxon>Eukaryota</taxon>
        <taxon>Viridiplantae</taxon>
        <taxon>Streptophyta</taxon>
        <taxon>Embryophyta</taxon>
        <taxon>Tracheophyta</taxon>
        <taxon>Spermatophyta</taxon>
        <taxon>Magnoliopsida</taxon>
        <taxon>Liliopsida</taxon>
        <taxon>Poales</taxon>
        <taxon>Poaceae</taxon>
        <taxon>PACMAD clade</taxon>
        <taxon>Panicoideae</taxon>
        <taxon>Panicodae</taxon>
        <taxon>Paniceae</taxon>
        <taxon>Anthephorinae</taxon>
        <taxon>Digitaria</taxon>
    </lineage>
</organism>
<comment type="caution">
    <text evidence="2">The sequence shown here is derived from an EMBL/GenBank/DDBJ whole genome shotgun (WGS) entry which is preliminary data.</text>
</comment>
<sequence length="70" mass="7717">MELAPWASFLTVVLATVLVTALFLRTRKSYKLPRGPRAWPTKVADKPSAVEPTYGVESRVSAAVPDVCDW</sequence>
<keyword evidence="3" id="KW-1185">Reference proteome</keyword>
<dbReference type="AlphaFoldDB" id="A0A835FQM7"/>
<dbReference type="EMBL" id="JACEFO010000375">
    <property type="protein sequence ID" value="KAF8772526.1"/>
    <property type="molecule type" value="Genomic_DNA"/>
</dbReference>
<dbReference type="Proteomes" id="UP000636709">
    <property type="component" value="Unassembled WGS sequence"/>
</dbReference>
<keyword evidence="1" id="KW-0812">Transmembrane</keyword>
<gene>
    <name evidence="2" type="ORF">HU200_005483</name>
</gene>
<name>A0A835FQM7_9POAL</name>
<feature type="transmembrane region" description="Helical" evidence="1">
    <location>
        <begin position="6"/>
        <end position="24"/>
    </location>
</feature>